<dbReference type="EMBL" id="JAKUCV010006475">
    <property type="protein sequence ID" value="KAJ4827174.1"/>
    <property type="molecule type" value="Genomic_DNA"/>
</dbReference>
<proteinExistence type="inferred from homology"/>
<dbReference type="Proteomes" id="UP001141552">
    <property type="component" value="Unassembled WGS sequence"/>
</dbReference>
<organism evidence="6 7">
    <name type="scientific">Turnera subulata</name>
    <dbReference type="NCBI Taxonomy" id="218843"/>
    <lineage>
        <taxon>Eukaryota</taxon>
        <taxon>Viridiplantae</taxon>
        <taxon>Streptophyta</taxon>
        <taxon>Embryophyta</taxon>
        <taxon>Tracheophyta</taxon>
        <taxon>Spermatophyta</taxon>
        <taxon>Magnoliopsida</taxon>
        <taxon>eudicotyledons</taxon>
        <taxon>Gunneridae</taxon>
        <taxon>Pentapetalae</taxon>
        <taxon>rosids</taxon>
        <taxon>fabids</taxon>
        <taxon>Malpighiales</taxon>
        <taxon>Passifloraceae</taxon>
        <taxon>Turnera</taxon>
    </lineage>
</organism>
<dbReference type="SUPFAM" id="SSF52540">
    <property type="entry name" value="P-loop containing nucleoside triphosphate hydrolases"/>
    <property type="match status" value="1"/>
</dbReference>
<name>A0A9Q0J3M5_9ROSI</name>
<comment type="caution">
    <text evidence="6">The sequence shown here is derived from an EMBL/GenBank/DDBJ whole genome shotgun (WGS) entry which is preliminary data.</text>
</comment>
<evidence type="ECO:0000256" key="1">
    <source>
        <dbReference type="ARBA" id="ARBA00008535"/>
    </source>
</evidence>
<protein>
    <recommendedName>
        <fullName evidence="5">AIG1-type G domain-containing protein</fullName>
    </recommendedName>
</protein>
<comment type="similarity">
    <text evidence="1">Belongs to the TRAFAC class TrmE-Era-EngA-EngB-Septin-like GTPase superfamily. AIG1/Toc34/Toc159-like paraseptin GTPase family. IAN subfamily.</text>
</comment>
<keyword evidence="3" id="KW-0342">GTP-binding</keyword>
<gene>
    <name evidence="6" type="ORF">Tsubulata_029859</name>
</gene>
<dbReference type="PANTHER" id="PTHR10903">
    <property type="entry name" value="GTPASE, IMAP FAMILY MEMBER-RELATED"/>
    <property type="match status" value="1"/>
</dbReference>
<dbReference type="InterPro" id="IPR006703">
    <property type="entry name" value="G_AIG1"/>
</dbReference>
<dbReference type="AlphaFoldDB" id="A0A9Q0J3M5"/>
<evidence type="ECO:0000313" key="6">
    <source>
        <dbReference type="EMBL" id="KAJ4827174.1"/>
    </source>
</evidence>
<dbReference type="GO" id="GO:0005525">
    <property type="term" value="F:GTP binding"/>
    <property type="evidence" value="ECO:0007669"/>
    <property type="project" value="UniProtKB-KW"/>
</dbReference>
<dbReference type="Gene3D" id="3.40.50.300">
    <property type="entry name" value="P-loop containing nucleotide triphosphate hydrolases"/>
    <property type="match status" value="1"/>
</dbReference>
<evidence type="ECO:0000256" key="4">
    <source>
        <dbReference type="SAM" id="Coils"/>
    </source>
</evidence>
<reference evidence="6" key="2">
    <citation type="journal article" date="2023" name="Plants (Basel)">
        <title>Annotation of the Turnera subulata (Passifloraceae) Draft Genome Reveals the S-Locus Evolved after the Divergence of Turneroideae from Passifloroideae in a Stepwise Manner.</title>
        <authorList>
            <person name="Henning P.M."/>
            <person name="Roalson E.H."/>
            <person name="Mir W."/>
            <person name="McCubbin A.G."/>
            <person name="Shore J.S."/>
        </authorList>
    </citation>
    <scope>NUCLEOTIDE SEQUENCE</scope>
    <source>
        <strain evidence="6">F60SS</strain>
    </source>
</reference>
<evidence type="ECO:0000256" key="3">
    <source>
        <dbReference type="ARBA" id="ARBA00023134"/>
    </source>
</evidence>
<evidence type="ECO:0000259" key="5">
    <source>
        <dbReference type="PROSITE" id="PS51720"/>
    </source>
</evidence>
<evidence type="ECO:0000313" key="7">
    <source>
        <dbReference type="Proteomes" id="UP001141552"/>
    </source>
</evidence>
<dbReference type="InterPro" id="IPR027417">
    <property type="entry name" value="P-loop_NTPase"/>
</dbReference>
<dbReference type="PANTHER" id="PTHR10903:SF184">
    <property type="entry name" value="GTP-BINDING PROTEIN A"/>
    <property type="match status" value="1"/>
</dbReference>
<keyword evidence="2" id="KW-0547">Nucleotide-binding</keyword>
<dbReference type="CDD" id="cd01852">
    <property type="entry name" value="AIG1"/>
    <property type="match status" value="1"/>
</dbReference>
<dbReference type="Pfam" id="PF04548">
    <property type="entry name" value="AIG1"/>
    <property type="match status" value="1"/>
</dbReference>
<keyword evidence="4" id="KW-0175">Coiled coil</keyword>
<feature type="domain" description="AIG1-type G" evidence="5">
    <location>
        <begin position="17"/>
        <end position="224"/>
    </location>
</feature>
<keyword evidence="7" id="KW-1185">Reference proteome</keyword>
<accession>A0A9Q0J3M5</accession>
<dbReference type="FunFam" id="3.40.50.300:FF:000840">
    <property type="entry name" value="Immune-associated nucleotide-binding protein 9"/>
    <property type="match status" value="1"/>
</dbReference>
<dbReference type="PROSITE" id="PS51720">
    <property type="entry name" value="G_AIG1"/>
    <property type="match status" value="1"/>
</dbReference>
<sequence length="314" mass="34897">MGALPINIAGELNPQSNRTRTVVLVGRTGNGKSAVANSILGKKVFKSVAKASGVTQSCQMQQTQLKDGHVINVIDTPGLFDISAGSAFISKEIVKCFNLAKDGIHAFLLVLTVRNRFSEEEESAVQSIKELFGSKIIDHMIVVFTGGDVLENDDLTLDDYLEDCPRPLQEILTLTKNRTVLFNNITKDERKRAEQVQKLMSLVNMVVAQNGGKPYTNELSYELKRVASKKQMQAEYDAKLKKITVEMEAKINELNSRLEQQLAVEQAARRRAEEEALSTHRRSAEEIAKLRESLERAQQKIQAPPRRSGGCAIM</sequence>
<evidence type="ECO:0000256" key="2">
    <source>
        <dbReference type="ARBA" id="ARBA00022741"/>
    </source>
</evidence>
<feature type="coiled-coil region" evidence="4">
    <location>
        <begin position="251"/>
        <end position="300"/>
    </location>
</feature>
<dbReference type="OrthoDB" id="8954335at2759"/>
<dbReference type="InterPro" id="IPR045058">
    <property type="entry name" value="GIMA/IAN/Toc"/>
</dbReference>
<reference evidence="6" key="1">
    <citation type="submission" date="2022-02" db="EMBL/GenBank/DDBJ databases">
        <authorList>
            <person name="Henning P.M."/>
            <person name="McCubbin A.G."/>
            <person name="Shore J.S."/>
        </authorList>
    </citation>
    <scope>NUCLEOTIDE SEQUENCE</scope>
    <source>
        <strain evidence="6">F60SS</strain>
        <tissue evidence="6">Leaves</tissue>
    </source>
</reference>